<gene>
    <name evidence="1" type="ORF">TNIN_481521</name>
</gene>
<keyword evidence="2" id="KW-1185">Reference proteome</keyword>
<evidence type="ECO:0000313" key="2">
    <source>
        <dbReference type="Proteomes" id="UP000886998"/>
    </source>
</evidence>
<reference evidence="1" key="1">
    <citation type="submission" date="2020-08" db="EMBL/GenBank/DDBJ databases">
        <title>Multicomponent nature underlies the extraordinary mechanical properties of spider dragline silk.</title>
        <authorList>
            <person name="Kono N."/>
            <person name="Nakamura H."/>
            <person name="Mori M."/>
            <person name="Yoshida Y."/>
            <person name="Ohtoshi R."/>
            <person name="Malay A.D."/>
            <person name="Moran D.A.P."/>
            <person name="Tomita M."/>
            <person name="Numata K."/>
            <person name="Arakawa K."/>
        </authorList>
    </citation>
    <scope>NUCLEOTIDE SEQUENCE</scope>
</reference>
<comment type="caution">
    <text evidence="1">The sequence shown here is derived from an EMBL/GenBank/DDBJ whole genome shotgun (WGS) entry which is preliminary data.</text>
</comment>
<dbReference type="Proteomes" id="UP000886998">
    <property type="component" value="Unassembled WGS sequence"/>
</dbReference>
<dbReference type="EMBL" id="BMAV01001602">
    <property type="protein sequence ID" value="GFY39962.1"/>
    <property type="molecule type" value="Genomic_DNA"/>
</dbReference>
<accession>A0A8X7BRH9</accession>
<sequence length="95" mass="10486">MANLFLERGVQDLQIKTRRSPIMSLSYYSSGPAKLSAICGHDTLHLSPHPPFGVEMRGFYRLVSSLFFSAQANQEIPDSARSCCCCFAIAVSNLE</sequence>
<evidence type="ECO:0000313" key="1">
    <source>
        <dbReference type="EMBL" id="GFY39962.1"/>
    </source>
</evidence>
<organism evidence="1 2">
    <name type="scientific">Trichonephila inaurata madagascariensis</name>
    <dbReference type="NCBI Taxonomy" id="2747483"/>
    <lineage>
        <taxon>Eukaryota</taxon>
        <taxon>Metazoa</taxon>
        <taxon>Ecdysozoa</taxon>
        <taxon>Arthropoda</taxon>
        <taxon>Chelicerata</taxon>
        <taxon>Arachnida</taxon>
        <taxon>Araneae</taxon>
        <taxon>Araneomorphae</taxon>
        <taxon>Entelegynae</taxon>
        <taxon>Araneoidea</taxon>
        <taxon>Nephilidae</taxon>
        <taxon>Trichonephila</taxon>
        <taxon>Trichonephila inaurata</taxon>
    </lineage>
</organism>
<dbReference type="AlphaFoldDB" id="A0A8X7BRH9"/>
<name>A0A8X7BRH9_9ARAC</name>
<proteinExistence type="predicted"/>
<protein>
    <submittedName>
        <fullName evidence="1">Uncharacterized protein</fullName>
    </submittedName>
</protein>